<name>A0A9P7YCI6_9HELO</name>
<evidence type="ECO:0000313" key="8">
    <source>
        <dbReference type="EMBL" id="KAG9230932.1"/>
    </source>
</evidence>
<organism evidence="8 9">
    <name type="scientific">Amylocarpus encephaloides</name>
    <dbReference type="NCBI Taxonomy" id="45428"/>
    <lineage>
        <taxon>Eukaryota</taxon>
        <taxon>Fungi</taxon>
        <taxon>Dikarya</taxon>
        <taxon>Ascomycota</taxon>
        <taxon>Pezizomycotina</taxon>
        <taxon>Leotiomycetes</taxon>
        <taxon>Helotiales</taxon>
        <taxon>Helotiales incertae sedis</taxon>
        <taxon>Amylocarpus</taxon>
    </lineage>
</organism>
<dbReference type="PANTHER" id="PTHR24305:SF210">
    <property type="entry name" value="CYTOCHROME P450 MONOOXYGENASE ASQL-RELATED"/>
    <property type="match status" value="1"/>
</dbReference>
<dbReference type="CDD" id="cd11058">
    <property type="entry name" value="CYP60B-like"/>
    <property type="match status" value="1"/>
</dbReference>
<proteinExistence type="inferred from homology"/>
<dbReference type="SUPFAM" id="SSF48264">
    <property type="entry name" value="Cytochrome P450"/>
    <property type="match status" value="1"/>
</dbReference>
<dbReference type="InterPro" id="IPR017972">
    <property type="entry name" value="Cyt_P450_CS"/>
</dbReference>
<dbReference type="InterPro" id="IPR002401">
    <property type="entry name" value="Cyt_P450_E_grp-I"/>
</dbReference>
<comment type="caution">
    <text evidence="8">The sequence shown here is derived from an EMBL/GenBank/DDBJ whole genome shotgun (WGS) entry which is preliminary data.</text>
</comment>
<dbReference type="PRINTS" id="PR00385">
    <property type="entry name" value="P450"/>
</dbReference>
<dbReference type="GO" id="GO:0016705">
    <property type="term" value="F:oxidoreductase activity, acting on paired donors, with incorporation or reduction of molecular oxygen"/>
    <property type="evidence" value="ECO:0007669"/>
    <property type="project" value="InterPro"/>
</dbReference>
<keyword evidence="5 6" id="KW-0408">Iron</keyword>
<keyword evidence="4 6" id="KW-0479">Metal-binding</keyword>
<dbReference type="AlphaFoldDB" id="A0A9P7YCI6"/>
<dbReference type="PANTHER" id="PTHR24305">
    <property type="entry name" value="CYTOCHROME P450"/>
    <property type="match status" value="1"/>
</dbReference>
<keyword evidence="7" id="KW-0560">Oxidoreductase</keyword>
<gene>
    <name evidence="8" type="ORF">BJ875DRAFT_384072</name>
</gene>
<evidence type="ECO:0000256" key="1">
    <source>
        <dbReference type="ARBA" id="ARBA00001971"/>
    </source>
</evidence>
<feature type="binding site" description="axial binding residue" evidence="6">
    <location>
        <position position="424"/>
    </location>
    <ligand>
        <name>heme</name>
        <dbReference type="ChEBI" id="CHEBI:30413"/>
    </ligand>
    <ligandPart>
        <name>Fe</name>
        <dbReference type="ChEBI" id="CHEBI:18248"/>
    </ligandPart>
</feature>
<dbReference type="InterPro" id="IPR036396">
    <property type="entry name" value="Cyt_P450_sf"/>
</dbReference>
<dbReference type="EMBL" id="MU251635">
    <property type="protein sequence ID" value="KAG9230932.1"/>
    <property type="molecule type" value="Genomic_DNA"/>
</dbReference>
<evidence type="ECO:0000256" key="6">
    <source>
        <dbReference type="PIRSR" id="PIRSR602401-1"/>
    </source>
</evidence>
<dbReference type="Proteomes" id="UP000824998">
    <property type="component" value="Unassembled WGS sequence"/>
</dbReference>
<evidence type="ECO:0000313" key="9">
    <source>
        <dbReference type="Proteomes" id="UP000824998"/>
    </source>
</evidence>
<dbReference type="Gene3D" id="1.10.630.10">
    <property type="entry name" value="Cytochrome P450"/>
    <property type="match status" value="1"/>
</dbReference>
<dbReference type="PROSITE" id="PS00086">
    <property type="entry name" value="CYTOCHROME_P450"/>
    <property type="match status" value="1"/>
</dbReference>
<dbReference type="OrthoDB" id="1470350at2759"/>
<dbReference type="GO" id="GO:0020037">
    <property type="term" value="F:heme binding"/>
    <property type="evidence" value="ECO:0007669"/>
    <property type="project" value="InterPro"/>
</dbReference>
<dbReference type="InterPro" id="IPR050121">
    <property type="entry name" value="Cytochrome_P450_monoxygenase"/>
</dbReference>
<protein>
    <submittedName>
        <fullName evidence="8">Cytochrome P450 monooxygenase-like protein</fullName>
    </submittedName>
</protein>
<evidence type="ECO:0000256" key="7">
    <source>
        <dbReference type="RuleBase" id="RU000461"/>
    </source>
</evidence>
<feature type="non-terminal residue" evidence="8">
    <location>
        <position position="1"/>
    </location>
</feature>
<evidence type="ECO:0000256" key="2">
    <source>
        <dbReference type="ARBA" id="ARBA00010617"/>
    </source>
</evidence>
<keyword evidence="7 8" id="KW-0503">Monooxygenase</keyword>
<reference evidence="8" key="1">
    <citation type="journal article" date="2021" name="IMA Fungus">
        <title>Genomic characterization of three marine fungi, including Emericellopsis atlantica sp. nov. with signatures of a generalist lifestyle and marine biomass degradation.</title>
        <authorList>
            <person name="Hagestad O.C."/>
            <person name="Hou L."/>
            <person name="Andersen J.H."/>
            <person name="Hansen E.H."/>
            <person name="Altermark B."/>
            <person name="Li C."/>
            <person name="Kuhnert E."/>
            <person name="Cox R.J."/>
            <person name="Crous P.W."/>
            <person name="Spatafora J.W."/>
            <person name="Lail K."/>
            <person name="Amirebrahimi M."/>
            <person name="Lipzen A."/>
            <person name="Pangilinan J."/>
            <person name="Andreopoulos W."/>
            <person name="Hayes R.D."/>
            <person name="Ng V."/>
            <person name="Grigoriev I.V."/>
            <person name="Jackson S.A."/>
            <person name="Sutton T.D.S."/>
            <person name="Dobson A.D.W."/>
            <person name="Rama T."/>
        </authorList>
    </citation>
    <scope>NUCLEOTIDE SEQUENCE</scope>
    <source>
        <strain evidence="8">TRa018bII</strain>
    </source>
</reference>
<dbReference type="Pfam" id="PF00067">
    <property type="entry name" value="p450"/>
    <property type="match status" value="1"/>
</dbReference>
<dbReference type="GO" id="GO:0005506">
    <property type="term" value="F:iron ion binding"/>
    <property type="evidence" value="ECO:0007669"/>
    <property type="project" value="InterPro"/>
</dbReference>
<sequence>LQYILYTAGVAIHNIYFHPLSKFPGPACRAAFHLPGIWEMWSGWSVQNIYALHEKYGNVVRIAPDALSFNTAPAWKDIYGFQQDKKQIEKDYKRFPDVPDPLPILTSNDTDHARMRRLVSHAFSENAIQELLPLIATYIDELVNQIQTLIADVDHTVVDMNKCFNCLSFDIVSGLSFGEAVGALKGDYSYIETFFASCKLYPIIPTAYEYSAVKMALDFMMMIPKFRKTHEMGYLATKAKVERRMEHEVSKYRDFMTYILRHNDERGMTKSEITGSTTVLVNAGGEATAACMAAAIYYLLRNPDCMEKLVKEVREAYCNRNDITARPLHLVYLNAVVEEVLRIYPPTPGLFSRRTGVGGKNIDGYFVPPNTSLGVHPYSANHSSANFTNPQKFVPERWLPIPPSEYSYDIRDARQPWSTGPRNCIGRSLAYLEIRTSLASVLWSFDMMLCEESREWASEQRYNIVWNRPELKVKLSRRRSIDCNTMNPS</sequence>
<keyword evidence="9" id="KW-1185">Reference proteome</keyword>
<accession>A0A9P7YCI6</accession>
<dbReference type="InterPro" id="IPR001128">
    <property type="entry name" value="Cyt_P450"/>
</dbReference>
<comment type="similarity">
    <text evidence="2 7">Belongs to the cytochrome P450 family.</text>
</comment>
<dbReference type="GO" id="GO:0004497">
    <property type="term" value="F:monooxygenase activity"/>
    <property type="evidence" value="ECO:0007669"/>
    <property type="project" value="UniProtKB-KW"/>
</dbReference>
<evidence type="ECO:0000256" key="5">
    <source>
        <dbReference type="ARBA" id="ARBA00023004"/>
    </source>
</evidence>
<comment type="cofactor">
    <cofactor evidence="1 6">
        <name>heme</name>
        <dbReference type="ChEBI" id="CHEBI:30413"/>
    </cofactor>
</comment>
<evidence type="ECO:0000256" key="4">
    <source>
        <dbReference type="ARBA" id="ARBA00022723"/>
    </source>
</evidence>
<evidence type="ECO:0000256" key="3">
    <source>
        <dbReference type="ARBA" id="ARBA00022617"/>
    </source>
</evidence>
<keyword evidence="3 6" id="KW-0349">Heme</keyword>
<dbReference type="PRINTS" id="PR00463">
    <property type="entry name" value="EP450I"/>
</dbReference>